<organism evidence="1 2">
    <name type="scientific">Emericellopsis atlantica</name>
    <dbReference type="NCBI Taxonomy" id="2614577"/>
    <lineage>
        <taxon>Eukaryota</taxon>
        <taxon>Fungi</taxon>
        <taxon>Dikarya</taxon>
        <taxon>Ascomycota</taxon>
        <taxon>Pezizomycotina</taxon>
        <taxon>Sordariomycetes</taxon>
        <taxon>Hypocreomycetidae</taxon>
        <taxon>Hypocreales</taxon>
        <taxon>Bionectriaceae</taxon>
        <taxon>Emericellopsis</taxon>
    </lineage>
</organism>
<sequence>MMNYCGVPSAIAVAPPFPPQLLLTYMYLAHDTICCWRTMSSLFCSTPSFGLLAQASGPSALVGSSRSKRMHDVQPVPAKQDLNELGSAKSGELGFFDHPLFGFFFCGKHAYSRQRKCCLSPAVVRSLHRPMHACACTMMPSSQRKESWELGNHLGAGKRVQWTELPSVRCMMGTRGGRLWPQLGTINVCLPAEGRTCSSAPLWSKTNSPATRANSVRCPWQRASREMTLSLAPRGSRMGLCCVV</sequence>
<dbReference type="RefSeq" id="XP_046120182.1">
    <property type="nucleotide sequence ID" value="XM_046260288.1"/>
</dbReference>
<dbReference type="Proteomes" id="UP000887229">
    <property type="component" value="Unassembled WGS sequence"/>
</dbReference>
<keyword evidence="2" id="KW-1185">Reference proteome</keyword>
<dbReference type="AlphaFoldDB" id="A0A9P8CR24"/>
<protein>
    <submittedName>
        <fullName evidence="1">Uncharacterized protein</fullName>
    </submittedName>
</protein>
<reference evidence="1" key="1">
    <citation type="journal article" date="2021" name="IMA Fungus">
        <title>Genomic characterization of three marine fungi, including Emericellopsis atlantica sp. nov. with signatures of a generalist lifestyle and marine biomass degradation.</title>
        <authorList>
            <person name="Hagestad O.C."/>
            <person name="Hou L."/>
            <person name="Andersen J.H."/>
            <person name="Hansen E.H."/>
            <person name="Altermark B."/>
            <person name="Li C."/>
            <person name="Kuhnert E."/>
            <person name="Cox R.J."/>
            <person name="Crous P.W."/>
            <person name="Spatafora J.W."/>
            <person name="Lail K."/>
            <person name="Amirebrahimi M."/>
            <person name="Lipzen A."/>
            <person name="Pangilinan J."/>
            <person name="Andreopoulos W."/>
            <person name="Hayes R.D."/>
            <person name="Ng V."/>
            <person name="Grigoriev I.V."/>
            <person name="Jackson S.A."/>
            <person name="Sutton T.D.S."/>
            <person name="Dobson A.D.W."/>
            <person name="Rama T."/>
        </authorList>
    </citation>
    <scope>NUCLEOTIDE SEQUENCE</scope>
    <source>
        <strain evidence="1">TS7</strain>
    </source>
</reference>
<name>A0A9P8CR24_9HYPO</name>
<accession>A0A9P8CR24</accession>
<evidence type="ECO:0000313" key="1">
    <source>
        <dbReference type="EMBL" id="KAG9256258.1"/>
    </source>
</evidence>
<proteinExistence type="predicted"/>
<dbReference type="EMBL" id="MU251248">
    <property type="protein sequence ID" value="KAG9256258.1"/>
    <property type="molecule type" value="Genomic_DNA"/>
</dbReference>
<gene>
    <name evidence="1" type="ORF">F5Z01DRAFT_502805</name>
</gene>
<comment type="caution">
    <text evidence="1">The sequence shown here is derived from an EMBL/GenBank/DDBJ whole genome shotgun (WGS) entry which is preliminary data.</text>
</comment>
<dbReference type="GeneID" id="70291191"/>
<evidence type="ECO:0000313" key="2">
    <source>
        <dbReference type="Proteomes" id="UP000887229"/>
    </source>
</evidence>